<organism evidence="8 9">
    <name type="scientific">Aeromicrobium ginsengisoli</name>
    <dbReference type="NCBI Taxonomy" id="363867"/>
    <lineage>
        <taxon>Bacteria</taxon>
        <taxon>Bacillati</taxon>
        <taxon>Actinomycetota</taxon>
        <taxon>Actinomycetes</taxon>
        <taxon>Propionibacteriales</taxon>
        <taxon>Nocardioidaceae</taxon>
        <taxon>Aeromicrobium</taxon>
    </lineage>
</organism>
<accession>A0A5M4FFG0</accession>
<dbReference type="AlphaFoldDB" id="A0A5M4FFG0"/>
<comment type="caution">
    <text evidence="8">The sequence shown here is derived from an EMBL/GenBank/DDBJ whole genome shotgun (WGS) entry which is preliminary data.</text>
</comment>
<keyword evidence="6" id="KW-0418">Kinase</keyword>
<dbReference type="GO" id="GO:0009401">
    <property type="term" value="P:phosphoenolpyruvate-dependent sugar phosphotransferase system"/>
    <property type="evidence" value="ECO:0007669"/>
    <property type="project" value="UniProtKB-KW"/>
</dbReference>
<keyword evidence="3 8" id="KW-0762">Sugar transport</keyword>
<dbReference type="PANTHER" id="PTHR45008">
    <property type="entry name" value="PTS SYSTEM GLUCOSE-SPECIFIC EIIA COMPONENT"/>
    <property type="match status" value="1"/>
</dbReference>
<evidence type="ECO:0000256" key="2">
    <source>
        <dbReference type="ARBA" id="ARBA00022448"/>
    </source>
</evidence>
<protein>
    <submittedName>
        <fullName evidence="8">PTS glucose transporter subunit IIA</fullName>
    </submittedName>
</protein>
<keyword evidence="9" id="KW-1185">Reference proteome</keyword>
<evidence type="ECO:0000313" key="9">
    <source>
        <dbReference type="Proteomes" id="UP000380867"/>
    </source>
</evidence>
<name>A0A5M4FFG0_9ACTN</name>
<keyword evidence="4" id="KW-0808">Transferase</keyword>
<dbReference type="PANTHER" id="PTHR45008:SF1">
    <property type="entry name" value="PTS SYSTEM GLUCOSE-SPECIFIC EIIA COMPONENT"/>
    <property type="match status" value="1"/>
</dbReference>
<dbReference type="RefSeq" id="WP_149689467.1">
    <property type="nucleotide sequence ID" value="NZ_SDPQ02000002.1"/>
</dbReference>
<evidence type="ECO:0000313" key="8">
    <source>
        <dbReference type="EMBL" id="KAA1398032.1"/>
    </source>
</evidence>
<proteinExistence type="predicted"/>
<evidence type="ECO:0000256" key="6">
    <source>
        <dbReference type="ARBA" id="ARBA00022777"/>
    </source>
</evidence>
<keyword evidence="2" id="KW-0813">Transport</keyword>
<dbReference type="PROSITE" id="PS51093">
    <property type="entry name" value="PTS_EIIA_TYPE_1"/>
    <property type="match status" value="1"/>
</dbReference>
<evidence type="ECO:0000256" key="5">
    <source>
        <dbReference type="ARBA" id="ARBA00022683"/>
    </source>
</evidence>
<dbReference type="FunFam" id="2.70.70.10:FF:000001">
    <property type="entry name" value="PTS system glucose-specific IIA component"/>
    <property type="match status" value="1"/>
</dbReference>
<reference evidence="8" key="1">
    <citation type="submission" date="2019-09" db="EMBL/GenBank/DDBJ databases">
        <authorList>
            <person name="Li J."/>
        </authorList>
    </citation>
    <scope>NUCLEOTIDE SEQUENCE [LARGE SCALE GENOMIC DNA]</scope>
    <source>
        <strain evidence="8">JCM 14732</strain>
    </source>
</reference>
<dbReference type="PROSITE" id="PS00371">
    <property type="entry name" value="PTS_EIIA_TYPE_1_HIS"/>
    <property type="match status" value="1"/>
</dbReference>
<evidence type="ECO:0000256" key="3">
    <source>
        <dbReference type="ARBA" id="ARBA00022597"/>
    </source>
</evidence>
<keyword evidence="5" id="KW-0598">Phosphotransferase system</keyword>
<dbReference type="Pfam" id="PF00358">
    <property type="entry name" value="PTS_EIIA_1"/>
    <property type="match status" value="1"/>
</dbReference>
<dbReference type="SUPFAM" id="SSF51261">
    <property type="entry name" value="Duplicated hybrid motif"/>
    <property type="match status" value="1"/>
</dbReference>
<evidence type="ECO:0000259" key="7">
    <source>
        <dbReference type="PROSITE" id="PS51093"/>
    </source>
</evidence>
<feature type="domain" description="PTS EIIA type-1" evidence="7">
    <location>
        <begin position="20"/>
        <end position="124"/>
    </location>
</feature>
<dbReference type="NCBIfam" id="TIGR00830">
    <property type="entry name" value="PTBA"/>
    <property type="match status" value="1"/>
</dbReference>
<dbReference type="GO" id="GO:0016301">
    <property type="term" value="F:kinase activity"/>
    <property type="evidence" value="ECO:0007669"/>
    <property type="project" value="UniProtKB-KW"/>
</dbReference>
<comment type="subcellular location">
    <subcellularLocation>
        <location evidence="1">Cytoplasm</location>
    </subcellularLocation>
</comment>
<gene>
    <name evidence="8" type="ORF">ESP70_011925</name>
</gene>
<dbReference type="Proteomes" id="UP000380867">
    <property type="component" value="Unassembled WGS sequence"/>
</dbReference>
<dbReference type="EMBL" id="SDPQ02000002">
    <property type="protein sequence ID" value="KAA1398032.1"/>
    <property type="molecule type" value="Genomic_DNA"/>
</dbReference>
<dbReference type="OrthoDB" id="9797715at2"/>
<dbReference type="Gene3D" id="2.70.70.10">
    <property type="entry name" value="Glucose Permease (Domain IIA)"/>
    <property type="match status" value="1"/>
</dbReference>
<dbReference type="GO" id="GO:0005737">
    <property type="term" value="C:cytoplasm"/>
    <property type="evidence" value="ECO:0007669"/>
    <property type="project" value="UniProtKB-SubCell"/>
</dbReference>
<sequence length="147" mass="15069">MTTVSAPVAGTVIALADVPDPVFAQQIVGSGIAIDPERAESTVVAPADGRLLKLHPHAFVLLTTDGKGLLVHLGIDTVQLEGDGFELLVTEGDEVTAGTPIVRWNPAEIEAGGRSPVVPVVVMDSAPDTVQAAATGAVRVGEEIFTV</sequence>
<evidence type="ECO:0000256" key="1">
    <source>
        <dbReference type="ARBA" id="ARBA00004496"/>
    </source>
</evidence>
<dbReference type="InterPro" id="IPR050890">
    <property type="entry name" value="PTS_EIIA_component"/>
</dbReference>
<evidence type="ECO:0000256" key="4">
    <source>
        <dbReference type="ARBA" id="ARBA00022679"/>
    </source>
</evidence>
<dbReference type="InterPro" id="IPR011055">
    <property type="entry name" value="Dup_hybrid_motif"/>
</dbReference>
<dbReference type="InterPro" id="IPR001127">
    <property type="entry name" value="PTS_EIIA_1_perm"/>
</dbReference>